<evidence type="ECO:0000313" key="2">
    <source>
        <dbReference type="EMBL" id="MBB5805173.1"/>
    </source>
</evidence>
<dbReference type="AlphaFoldDB" id="A0A7W9HMS1"/>
<comment type="caution">
    <text evidence="2">The sequence shown here is derived from an EMBL/GenBank/DDBJ whole genome shotgun (WGS) entry which is preliminary data.</text>
</comment>
<dbReference type="RefSeq" id="WP_184923509.1">
    <property type="nucleotide sequence ID" value="NZ_JACHMO010000001.1"/>
</dbReference>
<gene>
    <name evidence="2" type="ORF">F4560_004941</name>
</gene>
<evidence type="ECO:0000313" key="3">
    <source>
        <dbReference type="Proteomes" id="UP000552097"/>
    </source>
</evidence>
<evidence type="ECO:0008006" key="4">
    <source>
        <dbReference type="Google" id="ProtNLM"/>
    </source>
</evidence>
<organism evidence="2 3">
    <name type="scientific">Saccharothrix ecbatanensis</name>
    <dbReference type="NCBI Taxonomy" id="1105145"/>
    <lineage>
        <taxon>Bacteria</taxon>
        <taxon>Bacillati</taxon>
        <taxon>Actinomycetota</taxon>
        <taxon>Actinomycetes</taxon>
        <taxon>Pseudonocardiales</taxon>
        <taxon>Pseudonocardiaceae</taxon>
        <taxon>Saccharothrix</taxon>
    </lineage>
</organism>
<evidence type="ECO:0000256" key="1">
    <source>
        <dbReference type="SAM" id="MobiDB-lite"/>
    </source>
</evidence>
<sequence length="330" mass="35180">MRTTNRTTIDVDALGGLFPGRVATASELLGLGLPTGELGVRCRPRGPWQHLLPGILLLARTPPTRAQLVRAALRYGGPRTLLTGVDALQLHGMRALPATGPVQILVDRPVEPTDKVRVTRVRRLPEPVLRKGFLTAPLGRAAVDAAGALCVRDDIRIVLTEVVRHGGVPLADLRPWLSRGSDQVRQVLAELADGVRSVPQAWARAVLDDLALPSPRWNVPVRTAEGRPLGIADAWWDDLALAWQFSTPTSRGDLLAAAGVIVLHTPPARLRQVPAAVAQDVLRAATRAGQRPRPTIKAGKDRAIVGADVGADVGGDVDAGRGKESSTIHQ</sequence>
<keyword evidence="3" id="KW-1185">Reference proteome</keyword>
<protein>
    <recommendedName>
        <fullName evidence="4">AbiEi antitoxin C-terminal domain-containing protein</fullName>
    </recommendedName>
</protein>
<dbReference type="EMBL" id="JACHMO010000001">
    <property type="protein sequence ID" value="MBB5805173.1"/>
    <property type="molecule type" value="Genomic_DNA"/>
</dbReference>
<proteinExistence type="predicted"/>
<name>A0A7W9HMS1_9PSEU</name>
<accession>A0A7W9HMS1</accession>
<feature type="region of interest" description="Disordered" evidence="1">
    <location>
        <begin position="310"/>
        <end position="330"/>
    </location>
</feature>
<dbReference type="Proteomes" id="UP000552097">
    <property type="component" value="Unassembled WGS sequence"/>
</dbReference>
<reference evidence="2 3" key="1">
    <citation type="submission" date="2020-08" db="EMBL/GenBank/DDBJ databases">
        <title>Sequencing the genomes of 1000 actinobacteria strains.</title>
        <authorList>
            <person name="Klenk H.-P."/>
        </authorList>
    </citation>
    <scope>NUCLEOTIDE SEQUENCE [LARGE SCALE GENOMIC DNA]</scope>
    <source>
        <strain evidence="2 3">DSM 45486</strain>
    </source>
</reference>
<feature type="compositionally biased region" description="Basic and acidic residues" evidence="1">
    <location>
        <begin position="318"/>
        <end position="330"/>
    </location>
</feature>